<dbReference type="AlphaFoldDB" id="A0A9X9QAV1"/>
<comment type="caution">
    <text evidence="1">The sequence shown here is derived from an EMBL/GenBank/DDBJ whole genome shotgun (WGS) entry which is preliminary data.</text>
</comment>
<organism evidence="1 2">
    <name type="scientific">Gulo gulo</name>
    <name type="common">Wolverine</name>
    <name type="synonym">Gluton</name>
    <dbReference type="NCBI Taxonomy" id="48420"/>
    <lineage>
        <taxon>Eukaryota</taxon>
        <taxon>Metazoa</taxon>
        <taxon>Chordata</taxon>
        <taxon>Craniata</taxon>
        <taxon>Vertebrata</taxon>
        <taxon>Euteleostomi</taxon>
        <taxon>Mammalia</taxon>
        <taxon>Eutheria</taxon>
        <taxon>Laurasiatheria</taxon>
        <taxon>Carnivora</taxon>
        <taxon>Caniformia</taxon>
        <taxon>Musteloidea</taxon>
        <taxon>Mustelidae</taxon>
        <taxon>Guloninae</taxon>
        <taxon>Gulo</taxon>
    </lineage>
</organism>
<dbReference type="Proteomes" id="UP000269945">
    <property type="component" value="Unassembled WGS sequence"/>
</dbReference>
<protein>
    <submittedName>
        <fullName evidence="1">Uncharacterized protein</fullName>
    </submittedName>
</protein>
<sequence length="99" mass="11384">MWDLIPELQDHDLSRKQCLNQLSHLGIPLQFDFLTHLFKVIYICRLKYLSYCPIGKTLSCLQFFSSADAALKIFVPVNTCEMMRSSEQSNYGKGGFSGW</sequence>
<name>A0A9X9QAV1_GULGU</name>
<reference evidence="1 2" key="1">
    <citation type="submission" date="2018-10" db="EMBL/GenBank/DDBJ databases">
        <authorList>
            <person name="Ekblom R."/>
            <person name="Jareborg N."/>
        </authorList>
    </citation>
    <scope>NUCLEOTIDE SEQUENCE [LARGE SCALE GENOMIC DNA]</scope>
    <source>
        <tissue evidence="1">Muscle</tissue>
    </source>
</reference>
<dbReference type="EMBL" id="CYRY02046745">
    <property type="protein sequence ID" value="VCX42532.1"/>
    <property type="molecule type" value="Genomic_DNA"/>
</dbReference>
<evidence type="ECO:0000313" key="2">
    <source>
        <dbReference type="Proteomes" id="UP000269945"/>
    </source>
</evidence>
<proteinExistence type="predicted"/>
<keyword evidence="2" id="KW-1185">Reference proteome</keyword>
<evidence type="ECO:0000313" key="1">
    <source>
        <dbReference type="EMBL" id="VCX42532.1"/>
    </source>
</evidence>
<gene>
    <name evidence="1" type="ORF">BN2614_LOCUS7</name>
</gene>
<accession>A0A9X9QAV1</accession>